<reference evidence="2" key="1">
    <citation type="submission" date="2022-11" db="UniProtKB">
        <authorList>
            <consortium name="WormBaseParasite"/>
        </authorList>
    </citation>
    <scope>IDENTIFICATION</scope>
</reference>
<evidence type="ECO:0000313" key="1">
    <source>
        <dbReference type="Proteomes" id="UP000887565"/>
    </source>
</evidence>
<sequence length="80" mass="8997">MTSAAITDDEGSAPKMNQRQFRMISVFNSTPRFATIVRMVDNCECKHRKSSIEMINKPINLLNQSSRAAPSGTGRHRFLV</sequence>
<dbReference type="WBParaSite" id="nRc.2.0.1.t42046-RA">
    <property type="protein sequence ID" value="nRc.2.0.1.t42046-RA"/>
    <property type="gene ID" value="nRc.2.0.1.g42046"/>
</dbReference>
<evidence type="ECO:0000313" key="2">
    <source>
        <dbReference type="WBParaSite" id="nRc.2.0.1.t42046-RA"/>
    </source>
</evidence>
<name>A0A915KU99_ROMCU</name>
<keyword evidence="1" id="KW-1185">Reference proteome</keyword>
<accession>A0A915KU99</accession>
<proteinExistence type="predicted"/>
<protein>
    <submittedName>
        <fullName evidence="2">Uncharacterized protein</fullName>
    </submittedName>
</protein>
<dbReference type="AlphaFoldDB" id="A0A915KU99"/>
<dbReference type="Proteomes" id="UP000887565">
    <property type="component" value="Unplaced"/>
</dbReference>
<organism evidence="1 2">
    <name type="scientific">Romanomermis culicivorax</name>
    <name type="common">Nematode worm</name>
    <dbReference type="NCBI Taxonomy" id="13658"/>
    <lineage>
        <taxon>Eukaryota</taxon>
        <taxon>Metazoa</taxon>
        <taxon>Ecdysozoa</taxon>
        <taxon>Nematoda</taxon>
        <taxon>Enoplea</taxon>
        <taxon>Dorylaimia</taxon>
        <taxon>Mermithida</taxon>
        <taxon>Mermithoidea</taxon>
        <taxon>Mermithidae</taxon>
        <taxon>Romanomermis</taxon>
    </lineage>
</organism>